<dbReference type="Proteomes" id="UP000738376">
    <property type="component" value="Unassembled WGS sequence"/>
</dbReference>
<feature type="domain" description="HepT-like" evidence="1">
    <location>
        <begin position="44"/>
        <end position="152"/>
    </location>
</feature>
<name>A0ABX1LKD4_9CYAN</name>
<evidence type="ECO:0000313" key="2">
    <source>
        <dbReference type="EMBL" id="NMF56573.1"/>
    </source>
</evidence>
<keyword evidence="3" id="KW-1185">Reference proteome</keyword>
<evidence type="ECO:0000313" key="3">
    <source>
        <dbReference type="Proteomes" id="UP000738376"/>
    </source>
</evidence>
<dbReference type="Pfam" id="PF20797">
    <property type="entry name" value="HepT-like_2"/>
    <property type="match status" value="1"/>
</dbReference>
<gene>
    <name evidence="2" type="ORF">HC246_00650</name>
</gene>
<dbReference type="InterPro" id="IPR048769">
    <property type="entry name" value="HepT-like_dom"/>
</dbReference>
<sequence>MTEYLALSAVLRQKLLDLLRLVERIETLLQKSNLSKDDDYIDGVALHLQGFYTTIEQMLEAIAAAFSERLPAGANWHQNLLLQMSIQIPDLRPAVISQETRQKLDEYRGFRHVVRNVYTLNLRPSRVRELVGTLRDCYESLADDLEKFCDFMEIMVSNG</sequence>
<protein>
    <recommendedName>
        <fullName evidence="1">HepT-like domain-containing protein</fullName>
    </recommendedName>
</protein>
<dbReference type="RefSeq" id="WP_169361702.1">
    <property type="nucleotide sequence ID" value="NZ_JAAVJL010000001.1"/>
</dbReference>
<comment type="caution">
    <text evidence="2">The sequence shown here is derived from an EMBL/GenBank/DDBJ whole genome shotgun (WGS) entry which is preliminary data.</text>
</comment>
<evidence type="ECO:0000259" key="1">
    <source>
        <dbReference type="Pfam" id="PF20797"/>
    </source>
</evidence>
<organism evidence="2 3">
    <name type="scientific">Pseudanabaena yagii GIHE-NHR1</name>
    <dbReference type="NCBI Taxonomy" id="2722753"/>
    <lineage>
        <taxon>Bacteria</taxon>
        <taxon>Bacillati</taxon>
        <taxon>Cyanobacteriota</taxon>
        <taxon>Cyanophyceae</taxon>
        <taxon>Pseudanabaenales</taxon>
        <taxon>Pseudanabaenaceae</taxon>
        <taxon>Pseudanabaena</taxon>
        <taxon>Pseudanabaena yagii</taxon>
    </lineage>
</organism>
<accession>A0ABX1LKD4</accession>
<proteinExistence type="predicted"/>
<dbReference type="EMBL" id="JAAVJL010000001">
    <property type="protein sequence ID" value="NMF56573.1"/>
    <property type="molecule type" value="Genomic_DNA"/>
</dbReference>
<reference evidence="2 3" key="1">
    <citation type="submission" date="2020-03" db="EMBL/GenBank/DDBJ databases">
        <title>Draft Genome Sequence of 2-Methylisoborneol Producing Pseudanabaena yagii Strain GIHE-NHR1 Isolated from North Han River in South Korea.</title>
        <authorList>
            <person name="Jeong J."/>
        </authorList>
    </citation>
    <scope>NUCLEOTIDE SEQUENCE [LARGE SCALE GENOMIC DNA]</scope>
    <source>
        <strain evidence="2 3">GIHE-NHR1</strain>
    </source>
</reference>